<organism evidence="4 5">
    <name type="scientific">Setaria digitata</name>
    <dbReference type="NCBI Taxonomy" id="48799"/>
    <lineage>
        <taxon>Eukaryota</taxon>
        <taxon>Metazoa</taxon>
        <taxon>Ecdysozoa</taxon>
        <taxon>Nematoda</taxon>
        <taxon>Chromadorea</taxon>
        <taxon>Rhabditida</taxon>
        <taxon>Spirurina</taxon>
        <taxon>Spiruromorpha</taxon>
        <taxon>Filarioidea</taxon>
        <taxon>Setariidae</taxon>
        <taxon>Setaria</taxon>
    </lineage>
</organism>
<evidence type="ECO:0000259" key="3">
    <source>
        <dbReference type="Pfam" id="PF03914"/>
    </source>
</evidence>
<dbReference type="SUPFAM" id="SSF48371">
    <property type="entry name" value="ARM repeat"/>
    <property type="match status" value="1"/>
</dbReference>
<dbReference type="InterPro" id="IPR040155">
    <property type="entry name" value="CEBPZ/Mak21-like"/>
</dbReference>
<dbReference type="InterPro" id="IPR005612">
    <property type="entry name" value="CCAAT-binding_factor"/>
</dbReference>
<reference evidence="5" key="1">
    <citation type="submission" date="2022-11" db="UniProtKB">
        <authorList>
            <consortium name="WormBaseParasite"/>
        </authorList>
    </citation>
    <scope>IDENTIFICATION</scope>
</reference>
<comment type="similarity">
    <text evidence="1">Belongs to the CBF/MAK21 family.</text>
</comment>
<proteinExistence type="inferred from homology"/>
<evidence type="ECO:0000256" key="1">
    <source>
        <dbReference type="ARBA" id="ARBA00007797"/>
    </source>
</evidence>
<evidence type="ECO:0000313" key="4">
    <source>
        <dbReference type="Proteomes" id="UP000887581"/>
    </source>
</evidence>
<dbReference type="WBParaSite" id="sdigi.contig250.g6688.t1">
    <property type="protein sequence ID" value="sdigi.contig250.g6688.t1"/>
    <property type="gene ID" value="sdigi.contig250.g6688"/>
</dbReference>
<dbReference type="Pfam" id="PF03914">
    <property type="entry name" value="CBF"/>
    <property type="match status" value="1"/>
</dbReference>
<dbReference type="PANTHER" id="PTHR12048">
    <property type="entry name" value="CCAAT-BINDING FACTOR-RELATED"/>
    <property type="match status" value="1"/>
</dbReference>
<evidence type="ECO:0000313" key="5">
    <source>
        <dbReference type="WBParaSite" id="sdigi.contig250.g6688.t1"/>
    </source>
</evidence>
<feature type="region of interest" description="Disordered" evidence="2">
    <location>
        <begin position="731"/>
        <end position="807"/>
    </location>
</feature>
<feature type="compositionally biased region" description="Basic residues" evidence="2">
    <location>
        <begin position="836"/>
        <end position="854"/>
    </location>
</feature>
<dbReference type="AlphaFoldDB" id="A0A915PTU4"/>
<name>A0A915PTU4_9BILA</name>
<dbReference type="PANTHER" id="PTHR12048:SF0">
    <property type="entry name" value="CCAAT_ENHANCER-BINDING PROTEIN ZETA"/>
    <property type="match status" value="1"/>
</dbReference>
<dbReference type="GO" id="GO:0005634">
    <property type="term" value="C:nucleus"/>
    <property type="evidence" value="ECO:0007669"/>
    <property type="project" value="UniProtKB-ARBA"/>
</dbReference>
<sequence>MVIDHKKKNVSAMKTIRKKTSSSSAVTPLVLHSPETKWYNYGNEERAEQLTSNLEFLSRIEEQAEILLKIDCELQREIQSKKSMTETAWLSTVLTRGTANDKISAMQLLTQRQPVHSLAYVASLVGTVAKKNTREAFSLLGLLKDLFINELLPPGRKLIPFSARPVDEINLSSLDRDRNLKRKLILWKFESDLKAVYEKFVGAIERLAGENVEKLCTMSCRYALELLIARPEQEQKLLSMLTNKLGHPNKTVATRVCGYLLQLTRKQPLMRLIVVKEVERLIYRKNISCSAQLHAISFLSQLNLYGCDPTLPSTLLNIYVGLFRIMVLNKKMDDKMLNALLLATNRAFSYAKGDVDKLTKEIDTLYKILHQSNFSTAVQTLKLLYQLLTTSEGISDRFYAALYRRILDLQHSPNIDRQLFSLLYQALSSDIVEYRVIAFIKRLLQLSLCRNAPFAAATLILISRLIDKRPSLLLIKKSADLTKFSKDLQSEVIDDDDDEIYQDYDISSEQATTEIPVTSKFEDGETGDVKPCEKKVFGWVHKNNIVIRDKPTSYDPAVRNPLFAVADRSIATELTLLSTHYHPSVAVFASNLLNGISVRYDGDPLFDFTQMRFLDRFVFRNPKTRGVSEKILRRKVYDPHGIRKLPVISKEYAAKNKNEIPIDERFLHRFVSMKMRMKKEKESEVVHDDDDIESVNSDEFNILLSRFEPGERREVFDIDFSQEFSVEKKKKEVKSRKRQIESDTDREGDDDDEERSGMDAADDDDFEGWSVDDNEEESDDVEEESNEGIQREENYISDASDDSDEFAEQLDCVEDAAQSADKFTAMLEEEDESRKKESRRKNQKFGKFKKRRNR</sequence>
<feature type="compositionally biased region" description="Acidic residues" evidence="2">
    <location>
        <begin position="746"/>
        <end position="786"/>
    </location>
</feature>
<dbReference type="Proteomes" id="UP000887581">
    <property type="component" value="Unplaced"/>
</dbReference>
<feature type="domain" description="CCAAT-binding factor" evidence="3">
    <location>
        <begin position="377"/>
        <end position="589"/>
    </location>
</feature>
<evidence type="ECO:0000256" key="2">
    <source>
        <dbReference type="SAM" id="MobiDB-lite"/>
    </source>
</evidence>
<protein>
    <submittedName>
        <fullName evidence="5">CCAAT-binding factor domain-containing protein</fullName>
    </submittedName>
</protein>
<dbReference type="InterPro" id="IPR016024">
    <property type="entry name" value="ARM-type_fold"/>
</dbReference>
<feature type="region of interest" description="Disordered" evidence="2">
    <location>
        <begin position="823"/>
        <end position="854"/>
    </location>
</feature>
<keyword evidence="4" id="KW-1185">Reference proteome</keyword>
<accession>A0A915PTU4</accession>